<dbReference type="InterPro" id="IPR045163">
    <property type="entry name" value="Focadhesin/RST1"/>
</dbReference>
<dbReference type="InterPro" id="IPR022542">
    <property type="entry name" value="FOCAD/RST1_DUF3730"/>
</dbReference>
<dbReference type="Pfam" id="PF12530">
    <property type="entry name" value="DUF3730"/>
    <property type="match status" value="2"/>
</dbReference>
<dbReference type="AlphaFoldDB" id="A0AAD3T660"/>
<comment type="caution">
    <text evidence="2">The sequence shown here is derived from an EMBL/GenBank/DDBJ whole genome shotgun (WGS) entry which is preliminary data.</text>
</comment>
<protein>
    <recommendedName>
        <fullName evidence="1">DUF3730 domain-containing protein</fullName>
    </recommendedName>
</protein>
<dbReference type="InterPro" id="IPR016024">
    <property type="entry name" value="ARM-type_fold"/>
</dbReference>
<feature type="domain" description="DUF3730" evidence="1">
    <location>
        <begin position="544"/>
        <end position="759"/>
    </location>
</feature>
<feature type="domain" description="DUF3730" evidence="1">
    <location>
        <begin position="83"/>
        <end position="362"/>
    </location>
</feature>
<reference evidence="2" key="1">
    <citation type="submission" date="2023-05" db="EMBL/GenBank/DDBJ databases">
        <title>Nepenthes gracilis genome sequencing.</title>
        <authorList>
            <person name="Fukushima K."/>
        </authorList>
    </citation>
    <scope>NUCLEOTIDE SEQUENCE</scope>
    <source>
        <strain evidence="2">SING2019-196</strain>
    </source>
</reference>
<organism evidence="2 3">
    <name type="scientific">Nepenthes gracilis</name>
    <name type="common">Slender pitcher plant</name>
    <dbReference type="NCBI Taxonomy" id="150966"/>
    <lineage>
        <taxon>Eukaryota</taxon>
        <taxon>Viridiplantae</taxon>
        <taxon>Streptophyta</taxon>
        <taxon>Embryophyta</taxon>
        <taxon>Tracheophyta</taxon>
        <taxon>Spermatophyta</taxon>
        <taxon>Magnoliopsida</taxon>
        <taxon>eudicotyledons</taxon>
        <taxon>Gunneridae</taxon>
        <taxon>Pentapetalae</taxon>
        <taxon>Caryophyllales</taxon>
        <taxon>Nepenthaceae</taxon>
        <taxon>Nepenthes</taxon>
    </lineage>
</organism>
<gene>
    <name evidence="2" type="ORF">Nepgr_026071</name>
</gene>
<evidence type="ECO:0000313" key="3">
    <source>
        <dbReference type="Proteomes" id="UP001279734"/>
    </source>
</evidence>
<dbReference type="SUPFAM" id="SSF48371">
    <property type="entry name" value="ARM repeat"/>
    <property type="match status" value="1"/>
</dbReference>
<evidence type="ECO:0000313" key="2">
    <source>
        <dbReference type="EMBL" id="GMH24228.1"/>
    </source>
</evidence>
<sequence length="1210" mass="134930">MADAYSAGLERTRVAQPSLQRFAVIQLFEKLRSSPPYLGLESDPGREVITRCLHSSSTAVVDQSVRELCRLVKDSLVDISRGLLELQSAVEGSESRSVEVLVKGIGFIVRVGFQRNCFGSKTEATESHPFVKVLSCGLKVHNVLVQQVLYFVLQCRQYGMAKVCEFLRPVLNFSILRLPFSDSSSFSFARLVILSLASLCCSLPAEAVPIFDLLIGCLRYYQCCTAEDFLNFIGLAEFIVDAHVFVLRYLAKDGLMVHEAQLSGVKMLEAVLSPYLDFGKQSVGIEPVVEMSRRLLDVQKELGLLCVPELSAPMSSLFVIFSTLELEHEQLCMLKLISVFLNWKIEDEYSGDGVSSHLIEVLLFNLPIINLISSPSKSVKRAATDLLLLLEKVSVNYSTLPIREVSAREGFLFVSKPGTVIVRLLQHLWLQDLPSTSFFLNISSINGSEGKQMEDGSKYWISQLGKYAAWVVERRKSSTPVFHYQQMKLEMPLLLSALVAVLLLHYSLGSSATEAFTALGIMEPKLGVTLLLSILYYNNLLRTKNLICPDMLLKLLGMVPFLATHTPMVPLVVKMITPMLFSDAKPVLYATGIRLLCKTWEISDRIFGSLQGVLRPERFSEVISERTVGVSMAASLQDICRRNPDRGVELILSVSSSIESRDPMIQVFGFQSLGHLCEADVVDFYTAWIVISKHVLDYSADPIVACGLCKLLRWGAMDAEAYPEAARNILEILWEVGSSSPTNVAMLWTKARVYAFESLKHFEVSLIENIQNFKERFLELLLHETNLDVLRSMEELETKIIKHEHSTRRRLIVEKRVSGNKIEKLLHVFPRIVLSSDKISNARELPGAALLCLSLGAEDVNYQNAHDVHGQYVNAMNEIAASLHLSRNIVIALLSQQSWKPFMQRWMRDYIRFLDVKAPSTIMDKTSKAANDILKKMIQLGEDSIPRSAENIALAVGALCAALPPSAHAIKATASKFLLNWLFQYEHEHRQWSAAISLGLVSSVLHVTDRKQKIQNINGLIKVAHDSRNVLIKGACAVGLGFSSQDLLIHILPVEYTSDEENFNLLEVDLLGKIVRTLAVMICQLDQSSSNILRSLSQYAPPGAENVEVEIASESMCMNCDEQDEDIWGIAGLILGLGSCISALYRAGSQDAVCNLKSLLISWIRHARSLVQNSGSCCNDSHSLITPGPVLHFPLWSHFANKWSWCLIMN</sequence>
<name>A0AAD3T660_NEPGR</name>
<dbReference type="PANTHER" id="PTHR16212">
    <property type="entry name" value="FOCADHESIN FAMILY MEMBER"/>
    <property type="match status" value="1"/>
</dbReference>
<dbReference type="GO" id="GO:0060147">
    <property type="term" value="P:regulation of post-transcriptional gene silencing"/>
    <property type="evidence" value="ECO:0007669"/>
    <property type="project" value="InterPro"/>
</dbReference>
<dbReference type="EMBL" id="BSYO01000027">
    <property type="protein sequence ID" value="GMH24228.1"/>
    <property type="molecule type" value="Genomic_DNA"/>
</dbReference>
<dbReference type="PANTHER" id="PTHR16212:SF4">
    <property type="entry name" value="FOCADHESIN"/>
    <property type="match status" value="1"/>
</dbReference>
<evidence type="ECO:0000259" key="1">
    <source>
        <dbReference type="Pfam" id="PF12530"/>
    </source>
</evidence>
<accession>A0AAD3T660</accession>
<keyword evidence="3" id="KW-1185">Reference proteome</keyword>
<proteinExistence type="predicted"/>
<dbReference type="Proteomes" id="UP001279734">
    <property type="component" value="Unassembled WGS sequence"/>
</dbReference>